<organism evidence="2 3">
    <name type="scientific">Rhynchophorus ferrugineus</name>
    <name type="common">Red palm weevil</name>
    <name type="synonym">Curculio ferrugineus</name>
    <dbReference type="NCBI Taxonomy" id="354439"/>
    <lineage>
        <taxon>Eukaryota</taxon>
        <taxon>Metazoa</taxon>
        <taxon>Ecdysozoa</taxon>
        <taxon>Arthropoda</taxon>
        <taxon>Hexapoda</taxon>
        <taxon>Insecta</taxon>
        <taxon>Pterygota</taxon>
        <taxon>Neoptera</taxon>
        <taxon>Endopterygota</taxon>
        <taxon>Coleoptera</taxon>
        <taxon>Polyphaga</taxon>
        <taxon>Cucujiformia</taxon>
        <taxon>Curculionidae</taxon>
        <taxon>Dryophthorinae</taxon>
        <taxon>Rhynchophorus</taxon>
    </lineage>
</organism>
<protein>
    <submittedName>
        <fullName evidence="2">Uncharacterized protein</fullName>
    </submittedName>
</protein>
<evidence type="ECO:0000256" key="1">
    <source>
        <dbReference type="SAM" id="MobiDB-lite"/>
    </source>
</evidence>
<evidence type="ECO:0000313" key="3">
    <source>
        <dbReference type="Proteomes" id="UP000625711"/>
    </source>
</evidence>
<reference evidence="2" key="1">
    <citation type="submission" date="2020-08" db="EMBL/GenBank/DDBJ databases">
        <title>Genome sequencing and assembly of the red palm weevil Rhynchophorus ferrugineus.</title>
        <authorList>
            <person name="Dias G.B."/>
            <person name="Bergman C.M."/>
            <person name="Manee M."/>
        </authorList>
    </citation>
    <scope>NUCLEOTIDE SEQUENCE</scope>
    <source>
        <strain evidence="2">AA-2017</strain>
        <tissue evidence="2">Whole larva</tissue>
    </source>
</reference>
<dbReference type="Proteomes" id="UP000625711">
    <property type="component" value="Unassembled WGS sequence"/>
</dbReference>
<dbReference type="EMBL" id="JAACXV010014308">
    <property type="protein sequence ID" value="KAF7268680.1"/>
    <property type="molecule type" value="Genomic_DNA"/>
</dbReference>
<keyword evidence="3" id="KW-1185">Reference proteome</keyword>
<gene>
    <name evidence="2" type="ORF">GWI33_018221</name>
</gene>
<evidence type="ECO:0000313" key="2">
    <source>
        <dbReference type="EMBL" id="KAF7268680.1"/>
    </source>
</evidence>
<name>A0A834M6N2_RHYFE</name>
<proteinExistence type="predicted"/>
<feature type="region of interest" description="Disordered" evidence="1">
    <location>
        <begin position="52"/>
        <end position="75"/>
    </location>
</feature>
<sequence length="75" mass="8374">MSTEYIEHSGRPKERIIKTGPFEINQAAERLMSSSCSALDARRFGSEINNCSSLAPPPPPHYRHRYTLSATPSLN</sequence>
<dbReference type="AlphaFoldDB" id="A0A834M6N2"/>
<accession>A0A834M6N2</accession>
<comment type="caution">
    <text evidence="2">The sequence shown here is derived from an EMBL/GenBank/DDBJ whole genome shotgun (WGS) entry which is preliminary data.</text>
</comment>